<sequence>CNVMGEILLSRYDLFLQRKIRTHATTNLNAQELEGRYGNRVRSRMRQLFNLIAFDKESKDKRI</sequence>
<reference evidence="1 2" key="1">
    <citation type="journal article" date="2018" name="Nat. Biotechnol.">
        <title>A standardized bacterial taxonomy based on genome phylogeny substantially revises the tree of life.</title>
        <authorList>
            <person name="Parks D.H."/>
            <person name="Chuvochina M."/>
            <person name="Waite D.W."/>
            <person name="Rinke C."/>
            <person name="Skarshewski A."/>
            <person name="Chaumeil P.A."/>
            <person name="Hugenholtz P."/>
        </authorList>
    </citation>
    <scope>NUCLEOTIDE SEQUENCE [LARGE SCALE GENOMIC DNA]</scope>
    <source>
        <strain evidence="1">UBA10227</strain>
    </source>
</reference>
<organism evidence="1 2">
    <name type="scientific">Xanthomarina gelatinilytica</name>
    <dbReference type="NCBI Taxonomy" id="1137281"/>
    <lineage>
        <taxon>Bacteria</taxon>
        <taxon>Pseudomonadati</taxon>
        <taxon>Bacteroidota</taxon>
        <taxon>Flavobacteriia</taxon>
        <taxon>Flavobacteriales</taxon>
        <taxon>Flavobacteriaceae</taxon>
        <taxon>Xanthomarina</taxon>
    </lineage>
</organism>
<evidence type="ECO:0000313" key="1">
    <source>
        <dbReference type="EMBL" id="HCY80234.1"/>
    </source>
</evidence>
<gene>
    <name evidence="1" type="ORF">DHV22_00785</name>
</gene>
<dbReference type="InterPro" id="IPR027417">
    <property type="entry name" value="P-loop_NTPase"/>
</dbReference>
<dbReference type="AlphaFoldDB" id="A0A3D6BMS8"/>
<evidence type="ECO:0000313" key="2">
    <source>
        <dbReference type="Proteomes" id="UP000263268"/>
    </source>
</evidence>
<dbReference type="Proteomes" id="UP000263268">
    <property type="component" value="Unassembled WGS sequence"/>
</dbReference>
<dbReference type="Gene3D" id="3.40.50.300">
    <property type="entry name" value="P-loop containing nucleotide triphosphate hydrolases"/>
    <property type="match status" value="1"/>
</dbReference>
<name>A0A3D6BMS8_9FLAO</name>
<accession>A0A3D6BMS8</accession>
<dbReference type="EMBL" id="DPRK01000017">
    <property type="protein sequence ID" value="HCY80234.1"/>
    <property type="molecule type" value="Genomic_DNA"/>
</dbReference>
<comment type="caution">
    <text evidence="1">The sequence shown here is derived from an EMBL/GenBank/DDBJ whole genome shotgun (WGS) entry which is preliminary data.</text>
</comment>
<proteinExistence type="predicted"/>
<protein>
    <submittedName>
        <fullName evidence="1">ATPase</fullName>
    </submittedName>
</protein>
<feature type="non-terminal residue" evidence="1">
    <location>
        <position position="1"/>
    </location>
</feature>